<dbReference type="Pfam" id="PF01565">
    <property type="entry name" value="FAD_binding_4"/>
    <property type="match status" value="1"/>
</dbReference>
<dbReference type="InterPro" id="IPR010031">
    <property type="entry name" value="FAD_lactone_oxidase-like"/>
</dbReference>
<dbReference type="Gene3D" id="3.30.43.10">
    <property type="entry name" value="Uridine Diphospho-n-acetylenolpyruvylglucosamine Reductase, domain 2"/>
    <property type="match status" value="1"/>
</dbReference>
<evidence type="ECO:0000256" key="4">
    <source>
        <dbReference type="ARBA" id="ARBA00022644"/>
    </source>
</evidence>
<evidence type="ECO:0000256" key="2">
    <source>
        <dbReference type="ARBA" id="ARBA00005466"/>
    </source>
</evidence>
<keyword evidence="8" id="KW-1185">Reference proteome</keyword>
<dbReference type="GO" id="GO:0003885">
    <property type="term" value="F:D-arabinono-1,4-lactone oxidase activity"/>
    <property type="evidence" value="ECO:0007669"/>
    <property type="project" value="InterPro"/>
</dbReference>
<dbReference type="Proteomes" id="UP000502248">
    <property type="component" value="Chromosome"/>
</dbReference>
<dbReference type="InterPro" id="IPR016167">
    <property type="entry name" value="FAD-bd_PCMH_sub1"/>
</dbReference>
<dbReference type="InterPro" id="IPR006093">
    <property type="entry name" value="Oxy_OxRdtase_FAD_BS"/>
</dbReference>
<dbReference type="Pfam" id="PF04030">
    <property type="entry name" value="ALO"/>
    <property type="match status" value="1"/>
</dbReference>
<dbReference type="GO" id="GO:0019853">
    <property type="term" value="P:L-ascorbic acid biosynthetic process"/>
    <property type="evidence" value="ECO:0007669"/>
    <property type="project" value="UniProtKB-UniPathway"/>
</dbReference>
<dbReference type="EMBL" id="CP051680">
    <property type="protein sequence ID" value="QJD84422.1"/>
    <property type="molecule type" value="Genomic_DNA"/>
</dbReference>
<dbReference type="KEGG" id="cheb:HH215_15375"/>
<dbReference type="AlphaFoldDB" id="A0A7Z2VJU7"/>
<keyword evidence="5" id="KW-0560">Oxidoreductase</keyword>
<dbReference type="InterPro" id="IPR007173">
    <property type="entry name" value="ALO_C"/>
</dbReference>
<keyword evidence="4" id="KW-0060">Ascorbate biosynthesis</keyword>
<organism evidence="7 8">
    <name type="scientific">Cohnella herbarum</name>
    <dbReference type="NCBI Taxonomy" id="2728023"/>
    <lineage>
        <taxon>Bacteria</taxon>
        <taxon>Bacillati</taxon>
        <taxon>Bacillota</taxon>
        <taxon>Bacilli</taxon>
        <taxon>Bacillales</taxon>
        <taxon>Paenibacillaceae</taxon>
        <taxon>Cohnella</taxon>
    </lineage>
</organism>
<evidence type="ECO:0000256" key="1">
    <source>
        <dbReference type="ARBA" id="ARBA00005147"/>
    </source>
</evidence>
<name>A0A7Z2VJU7_9BACL</name>
<reference evidence="7 8" key="1">
    <citation type="submission" date="2020-04" db="EMBL/GenBank/DDBJ databases">
        <title>Genome sequencing of novel species.</title>
        <authorList>
            <person name="Heo J."/>
            <person name="Kim S.-J."/>
            <person name="Kim J.-S."/>
            <person name="Hong S.-B."/>
            <person name="Kwon S.-W."/>
        </authorList>
    </citation>
    <scope>NUCLEOTIDE SEQUENCE [LARGE SCALE GENOMIC DNA]</scope>
    <source>
        <strain evidence="7 8">MFER-1</strain>
    </source>
</reference>
<comment type="similarity">
    <text evidence="2">Belongs to the oxygen-dependent FAD-linked oxidoreductase family.</text>
</comment>
<dbReference type="RefSeq" id="WP_169280706.1">
    <property type="nucleotide sequence ID" value="NZ_CP051680.1"/>
</dbReference>
<dbReference type="PANTHER" id="PTHR43762">
    <property type="entry name" value="L-GULONOLACTONE OXIDASE"/>
    <property type="match status" value="1"/>
</dbReference>
<dbReference type="GO" id="GO:0071949">
    <property type="term" value="F:FAD binding"/>
    <property type="evidence" value="ECO:0007669"/>
    <property type="project" value="InterPro"/>
</dbReference>
<evidence type="ECO:0000256" key="5">
    <source>
        <dbReference type="ARBA" id="ARBA00023002"/>
    </source>
</evidence>
<dbReference type="NCBIfam" id="TIGR01679">
    <property type="entry name" value="bact_FAD_ox"/>
    <property type="match status" value="1"/>
</dbReference>
<dbReference type="InterPro" id="IPR016169">
    <property type="entry name" value="FAD-bd_PCMH_sub2"/>
</dbReference>
<protein>
    <submittedName>
        <fullName evidence="7">FAD-binding protein</fullName>
    </submittedName>
</protein>
<dbReference type="PIRSF" id="PIRSF000136">
    <property type="entry name" value="LGO_GLO"/>
    <property type="match status" value="1"/>
</dbReference>
<feature type="domain" description="FAD-binding PCMH-type" evidence="6">
    <location>
        <begin position="15"/>
        <end position="185"/>
    </location>
</feature>
<dbReference type="PROSITE" id="PS00862">
    <property type="entry name" value="OX2_COVAL_FAD"/>
    <property type="match status" value="1"/>
</dbReference>
<dbReference type="Gene3D" id="1.10.45.10">
    <property type="entry name" value="Vanillyl-alcohol Oxidase, Chain A, domain 4"/>
    <property type="match status" value="1"/>
</dbReference>
<dbReference type="Gene3D" id="3.30.465.10">
    <property type="match status" value="1"/>
</dbReference>
<evidence type="ECO:0000259" key="6">
    <source>
        <dbReference type="PROSITE" id="PS51387"/>
    </source>
</evidence>
<gene>
    <name evidence="7" type="ORF">HH215_15375</name>
</gene>
<dbReference type="SUPFAM" id="SSF56176">
    <property type="entry name" value="FAD-binding/transporter-associated domain-like"/>
    <property type="match status" value="1"/>
</dbReference>
<dbReference type="GO" id="GO:0016020">
    <property type="term" value="C:membrane"/>
    <property type="evidence" value="ECO:0007669"/>
    <property type="project" value="InterPro"/>
</dbReference>
<sequence length="435" mass="49100">MRKSGRKWSNWSGLVKATPQTVVYPSHVEEVVDVVKLCRKDGRTLRVVGSGHSFTPLAASDDVLLSLDRMQGLLKVDMEARTAIAWAGTKLKTLGELLHTEGLAQENLGDIDVQSIAGAISTGTHGTGLQFGNISTQVVGLTVVTGTGEVMDCNEQSHPELFKAMQISLGALGIIVKVTLRLRPSYRLSYESARVPLSDCLDRLPVLASEHRNFEFYWFPYAEPCQLKMMNETEKPATPSRFSSYVSDVIMENAVFGALSKVCKYIPPLSASVSRLCASAVPTNGKIEQSHKIYATKRLVRFNEMEYNLPVEAMETVIREMRETMAREKYRVFFPIECRFAREDDIWLSPAYGRNSAYIAVHMYRGMPHEKYFADMERIFLRHGGRPHWGKMHSLNADRLSALYPKWDKFLAFRALMDPDGIFLSPYLRRIFALN</sequence>
<dbReference type="InterPro" id="IPR016171">
    <property type="entry name" value="Vanillyl_alc_oxidase_C-sub2"/>
</dbReference>
<dbReference type="UniPathway" id="UPA00132"/>
<dbReference type="PROSITE" id="PS51387">
    <property type="entry name" value="FAD_PCMH"/>
    <property type="match status" value="1"/>
</dbReference>
<evidence type="ECO:0000313" key="7">
    <source>
        <dbReference type="EMBL" id="QJD84422.1"/>
    </source>
</evidence>
<dbReference type="InterPro" id="IPR036318">
    <property type="entry name" value="FAD-bd_PCMH-like_sf"/>
</dbReference>
<dbReference type="PANTHER" id="PTHR43762:SF1">
    <property type="entry name" value="D-ARABINONO-1,4-LACTONE OXIDASE"/>
    <property type="match status" value="1"/>
</dbReference>
<keyword evidence="3" id="KW-0285">Flavoprotein</keyword>
<proteinExistence type="inferred from homology"/>
<dbReference type="InterPro" id="IPR016166">
    <property type="entry name" value="FAD-bd_PCMH"/>
</dbReference>
<dbReference type="InterPro" id="IPR006094">
    <property type="entry name" value="Oxid_FAD_bind_N"/>
</dbReference>
<comment type="pathway">
    <text evidence="1">Cofactor biosynthesis; L-ascorbate biosynthesis.</text>
</comment>
<dbReference type="Gene3D" id="3.30.70.2520">
    <property type="match status" value="1"/>
</dbReference>
<accession>A0A7Z2VJU7</accession>
<evidence type="ECO:0000256" key="3">
    <source>
        <dbReference type="ARBA" id="ARBA00022630"/>
    </source>
</evidence>
<evidence type="ECO:0000313" key="8">
    <source>
        <dbReference type="Proteomes" id="UP000502248"/>
    </source>
</evidence>